<keyword evidence="2" id="KW-1185">Reference proteome</keyword>
<dbReference type="PANTHER" id="PTHR14387">
    <property type="entry name" value="THADA/DEATH RECEPTOR INTERACTING PROTEIN"/>
    <property type="match status" value="1"/>
</dbReference>
<dbReference type="Proteomes" id="UP000887116">
    <property type="component" value="Unassembled WGS sequence"/>
</dbReference>
<proteinExistence type="predicted"/>
<dbReference type="EMBL" id="BMAO01002105">
    <property type="protein sequence ID" value="GFQ78313.1"/>
    <property type="molecule type" value="Genomic_DNA"/>
</dbReference>
<dbReference type="PANTHER" id="PTHR14387:SF0">
    <property type="entry name" value="DUF2428 DOMAIN-CONTAINING PROTEIN"/>
    <property type="match status" value="1"/>
</dbReference>
<dbReference type="GO" id="GO:0030488">
    <property type="term" value="P:tRNA methylation"/>
    <property type="evidence" value="ECO:0007669"/>
    <property type="project" value="TreeGrafter"/>
</dbReference>
<organism evidence="1 2">
    <name type="scientific">Trichonephila clavata</name>
    <name type="common">Joro spider</name>
    <name type="synonym">Nephila clavata</name>
    <dbReference type="NCBI Taxonomy" id="2740835"/>
    <lineage>
        <taxon>Eukaryota</taxon>
        <taxon>Metazoa</taxon>
        <taxon>Ecdysozoa</taxon>
        <taxon>Arthropoda</taxon>
        <taxon>Chelicerata</taxon>
        <taxon>Arachnida</taxon>
        <taxon>Araneae</taxon>
        <taxon>Araneomorphae</taxon>
        <taxon>Entelegynae</taxon>
        <taxon>Araneoidea</taxon>
        <taxon>Nephilidae</taxon>
        <taxon>Trichonephila</taxon>
    </lineage>
</organism>
<reference evidence="1" key="1">
    <citation type="submission" date="2020-07" db="EMBL/GenBank/DDBJ databases">
        <title>Multicomponent nature underlies the extraordinary mechanical properties of spider dragline silk.</title>
        <authorList>
            <person name="Kono N."/>
            <person name="Nakamura H."/>
            <person name="Mori M."/>
            <person name="Yoshida Y."/>
            <person name="Ohtoshi R."/>
            <person name="Malay A.D."/>
            <person name="Moran D.A.P."/>
            <person name="Tomita M."/>
            <person name="Numata K."/>
            <person name="Arakawa K."/>
        </authorList>
    </citation>
    <scope>NUCLEOTIDE SEQUENCE</scope>
</reference>
<dbReference type="OrthoDB" id="6614653at2759"/>
<comment type="caution">
    <text evidence="1">The sequence shown here is derived from an EMBL/GenBank/DDBJ whole genome shotgun (WGS) entry which is preliminary data.</text>
</comment>
<gene>
    <name evidence="1" type="primary">SPCC1494.07</name>
    <name evidence="1" type="ORF">TNCT_352371</name>
</gene>
<dbReference type="AlphaFoldDB" id="A0A8X6GAN9"/>
<dbReference type="GO" id="GO:0005829">
    <property type="term" value="C:cytosol"/>
    <property type="evidence" value="ECO:0007669"/>
    <property type="project" value="TreeGrafter"/>
</dbReference>
<evidence type="ECO:0000313" key="2">
    <source>
        <dbReference type="Proteomes" id="UP000887116"/>
    </source>
</evidence>
<protein>
    <submittedName>
        <fullName evidence="1">Uncharacterized protein C1494.07</fullName>
    </submittedName>
</protein>
<accession>A0A8X6GAN9</accession>
<sequence>MSCNEESGFYHKLFMITEKLSADKTPAATHKALKELYQVIQKCDTKDDNAFSLPEATQHTLFCLIQNLVNIISSSDFPADSLLLGSTCLSVLVAELFYPKFASTFLISLYSLVGDIVKGNTQNSKRNNQKSSKKVQYEKASSKTEECEESQNCELNLEFKIQQVQKLASDCILEETDLIYSIEKFTQEETEPKKRETPSFHQIAFLHGILSCQKPDLFSFRSKYFHHKPFLLTLFNSIHLSCLTPCSSQYHAFSILVNWLKTCKTLLNELVRIEDSNAYFSSKTELISKTLSVLESNWESPIKGVNSFVKEAYKVLIALSGAECDSLKNHDFSLIQFLIDQAMKLSWKIKGKYLVLSIVLQLIDYKKFLENYPEIPNEVIFNLKANYASSIISEVYKSIISSMKKCEYSLNELHAEWCKWWKLPIINSLLSDDKLLIQGVSNLVLPWTLKTIPKSYDLLLDIFEEEIHNNPAPTLILLRIAKQCGICEFQEKNHYQEEVETTMEFIVERQISIQLHSLIISFSVADSICQNGDSFSSSVEKHKCKITFDARHLLKSKTFMYNNQPQQ</sequence>
<evidence type="ECO:0000313" key="1">
    <source>
        <dbReference type="EMBL" id="GFQ78313.1"/>
    </source>
</evidence>
<name>A0A8X6GAN9_TRICU</name>
<dbReference type="InterPro" id="IPR051954">
    <property type="entry name" value="tRNA_methyltransferase_THADA"/>
</dbReference>